<dbReference type="EMBL" id="VRTS01000002">
    <property type="protein sequence ID" value="TXK64899.1"/>
    <property type="molecule type" value="Genomic_DNA"/>
</dbReference>
<keyword evidence="2" id="KW-0732">Signal</keyword>
<gene>
    <name evidence="3" type="ORF">FU658_03465</name>
</gene>
<comment type="caution">
    <text evidence="3">The sequence shown here is derived from an EMBL/GenBank/DDBJ whole genome shotgun (WGS) entry which is preliminary data.</text>
</comment>
<evidence type="ECO:0000313" key="3">
    <source>
        <dbReference type="EMBL" id="TXK64899.1"/>
    </source>
</evidence>
<dbReference type="AlphaFoldDB" id="A0A5C8KX11"/>
<sequence length="110" mass="11717">MHVPTLLLACLPLLPALAWADSPRTLDAATAHASLHVRADLPARLDMACQPLDTDFDDVHAHGDRLCVLVLEQSGQVAVLGQWIQGTDATVGAPDTLGPEAPRPWLVQAE</sequence>
<dbReference type="RefSeq" id="WP_147890819.1">
    <property type="nucleotide sequence ID" value="NZ_VRTS01000002.1"/>
</dbReference>
<evidence type="ECO:0000313" key="4">
    <source>
        <dbReference type="Proteomes" id="UP000321248"/>
    </source>
</evidence>
<accession>A0A5C8KX11</accession>
<proteinExistence type="predicted"/>
<keyword evidence="4" id="KW-1185">Reference proteome</keyword>
<feature type="signal peptide" evidence="2">
    <location>
        <begin position="1"/>
        <end position="20"/>
    </location>
</feature>
<name>A0A5C8KX11_9GAMM</name>
<feature type="region of interest" description="Disordered" evidence="1">
    <location>
        <begin position="91"/>
        <end position="110"/>
    </location>
</feature>
<protein>
    <recommendedName>
        <fullName evidence="5">DUF3019 domain-containing protein</fullName>
    </recommendedName>
</protein>
<feature type="chain" id="PRO_5022777107" description="DUF3019 domain-containing protein" evidence="2">
    <location>
        <begin position="21"/>
        <end position="110"/>
    </location>
</feature>
<evidence type="ECO:0000256" key="2">
    <source>
        <dbReference type="SAM" id="SignalP"/>
    </source>
</evidence>
<reference evidence="3 4" key="1">
    <citation type="submission" date="2019-08" db="EMBL/GenBank/DDBJ databases">
        <authorList>
            <person name="Karlyshev A.V."/>
        </authorList>
    </citation>
    <scope>NUCLEOTIDE SEQUENCE [LARGE SCALE GENOMIC DNA]</scope>
    <source>
        <strain evidence="3 4">Alg18-2.2</strain>
    </source>
</reference>
<evidence type="ECO:0000256" key="1">
    <source>
        <dbReference type="SAM" id="MobiDB-lite"/>
    </source>
</evidence>
<evidence type="ECO:0008006" key="5">
    <source>
        <dbReference type="Google" id="ProtNLM"/>
    </source>
</evidence>
<dbReference type="Proteomes" id="UP000321248">
    <property type="component" value="Unassembled WGS sequence"/>
</dbReference>
<organism evidence="3 4">
    <name type="scientific">Alkalisalibacterium limincola</name>
    <dbReference type="NCBI Taxonomy" id="2699169"/>
    <lineage>
        <taxon>Bacteria</taxon>
        <taxon>Pseudomonadati</taxon>
        <taxon>Pseudomonadota</taxon>
        <taxon>Gammaproteobacteria</taxon>
        <taxon>Lysobacterales</taxon>
        <taxon>Lysobacteraceae</taxon>
        <taxon>Alkalisalibacterium</taxon>
    </lineage>
</organism>